<protein>
    <submittedName>
        <fullName evidence="2">Uncharacterized protein</fullName>
    </submittedName>
</protein>
<feature type="compositionally biased region" description="Low complexity" evidence="1">
    <location>
        <begin position="875"/>
        <end position="885"/>
    </location>
</feature>
<reference evidence="2 3" key="1">
    <citation type="journal article" date="2006" name="Science">
        <title>Phytophthora genome sequences uncover evolutionary origins and mechanisms of pathogenesis.</title>
        <authorList>
            <person name="Tyler B.M."/>
            <person name="Tripathy S."/>
            <person name="Zhang X."/>
            <person name="Dehal P."/>
            <person name="Jiang R.H."/>
            <person name="Aerts A."/>
            <person name="Arredondo F.D."/>
            <person name="Baxter L."/>
            <person name="Bensasson D."/>
            <person name="Beynon J.L."/>
            <person name="Chapman J."/>
            <person name="Damasceno C.M."/>
            <person name="Dorrance A.E."/>
            <person name="Dou D."/>
            <person name="Dickerman A.W."/>
            <person name="Dubchak I.L."/>
            <person name="Garbelotto M."/>
            <person name="Gijzen M."/>
            <person name="Gordon S.G."/>
            <person name="Govers F."/>
            <person name="Grunwald N.J."/>
            <person name="Huang W."/>
            <person name="Ivors K.L."/>
            <person name="Jones R.W."/>
            <person name="Kamoun S."/>
            <person name="Krampis K."/>
            <person name="Lamour K.H."/>
            <person name="Lee M.K."/>
            <person name="McDonald W.H."/>
            <person name="Medina M."/>
            <person name="Meijer H.J."/>
            <person name="Nordberg E.K."/>
            <person name="Maclean D.J."/>
            <person name="Ospina-Giraldo M.D."/>
            <person name="Morris P.F."/>
            <person name="Phuntumart V."/>
            <person name="Putnam N.H."/>
            <person name="Rash S."/>
            <person name="Rose J.K."/>
            <person name="Sakihama Y."/>
            <person name="Salamov A.A."/>
            <person name="Savidor A."/>
            <person name="Scheuring C.F."/>
            <person name="Smith B.M."/>
            <person name="Sobral B.W."/>
            <person name="Terry A."/>
            <person name="Torto-Alalibo T.A."/>
            <person name="Win J."/>
            <person name="Xu Z."/>
            <person name="Zhang H."/>
            <person name="Grigoriev I.V."/>
            <person name="Rokhsar D.S."/>
            <person name="Boore J.L."/>
        </authorList>
    </citation>
    <scope>NUCLEOTIDE SEQUENCE [LARGE SCALE GENOMIC DNA]</scope>
    <source>
        <strain evidence="2 3">P6497</strain>
    </source>
</reference>
<accession>G4Z2M7</accession>
<dbReference type="AlphaFoldDB" id="G4Z2M7"/>
<evidence type="ECO:0000313" key="3">
    <source>
        <dbReference type="Proteomes" id="UP000002640"/>
    </source>
</evidence>
<feature type="compositionally biased region" description="Acidic residues" evidence="1">
    <location>
        <begin position="806"/>
        <end position="822"/>
    </location>
</feature>
<feature type="compositionally biased region" description="Acidic residues" evidence="1">
    <location>
        <begin position="897"/>
        <end position="909"/>
    </location>
</feature>
<dbReference type="STRING" id="1094619.G4Z2M7"/>
<name>G4Z2M7_PHYSP</name>
<sequence length="994" mass="102870">MKPQYCVSRLSATPARTEPHCHSTRPHRRQKTRSAALSTLLLDVVCNKHRSDQHVYAGDMPTAAHKALRVDIVAHNDQSRVSSSTEGSRMPSLCSRSMEPRYYYRGSIDLEHSDGMREPSHCGSIGLDHNDGVRGFSLDEDRLMGTVGEDDGRDLALLQRCRGSIVASLLVSTASVSALVAVGGGVAVSSGNAHCGSIGLDHNDGVRGFSLDEDRLMGTVGEDDGRDLALLQRCHGSIVASLLVSTASVSALVAVGGGVAVSSGNAHCGSIGLDHNDGVRGFSLDEDRLMGTVGEDDGRDLALLQRCHGSIVASLLVSTASVSALVAVGGGVAVSSGNAHCGSIGLDHNDGVRGFSLDEDRLMGTVGEDDGRDLALLQRCRGSIVASLLVSTASVSALVAVGGGVAVSSGNAYCGSIGLEHNDGVREPSLAEDGLVGKAGEDDGRDLALLQRCHGSIVASLLVSTASVSALVAVGNDVNKKRLCAAHCGSIGLDHNDGVRGFSLDEDRLMGTVGEDDGRDLALLQRCRGSIVASLLVSTASVSALVAVGGGVAVSSGNAYCGSIGLEHNDGVREPSLAEDGLVGKAGEDEGRDLALLQRCRGRIVEALLVSMASVLALVVVGNDVNKKRLCAALEHSAGVQEPSVDEDGLVGKAGEDEGRDLALLQPCRGSIVEALLVSTACVLALVVVGNDVNKKRLCFRLFGSGMQALAQEMKKRRVPADRLDDVVRALVIACRVPAADSASISVHPDAPAKSSVAIATITSFSPGPARDTSSLGAPPCSAKSGNQEIDAVSAATTSQISDDGFASDEDYTYDEGEEKEEEGGVHGVSAPSPARAPSPERARRTTSAPRLAIAPGPPRAGSPPGAPSPPRASSPPRAASAPTASSPPPGSPGETTDAESETDEDPPQVDEVPPEERAYPYVRVVGTERMADGEIRAWVEWEDTLEPLSALYPADARALARVLMNWPNTLEPLSNLVPADREQIERANGIAGN</sequence>
<dbReference type="GeneID" id="20645941"/>
<dbReference type="Proteomes" id="UP000002640">
    <property type="component" value="Unassembled WGS sequence"/>
</dbReference>
<dbReference type="InParanoid" id="G4Z2M7"/>
<dbReference type="RefSeq" id="XP_009524173.1">
    <property type="nucleotide sequence ID" value="XM_009525878.1"/>
</dbReference>
<feature type="region of interest" description="Disordered" evidence="1">
    <location>
        <begin position="11"/>
        <end position="33"/>
    </location>
</feature>
<feature type="region of interest" description="Disordered" evidence="1">
    <location>
        <begin position="768"/>
        <end position="920"/>
    </location>
</feature>
<proteinExistence type="predicted"/>
<evidence type="ECO:0000313" key="2">
    <source>
        <dbReference type="EMBL" id="EGZ21456.1"/>
    </source>
</evidence>
<organism evidence="2 3">
    <name type="scientific">Phytophthora sojae (strain P6497)</name>
    <name type="common">Soybean stem and root rot agent</name>
    <name type="synonym">Phytophthora megasperma f. sp. glycines</name>
    <dbReference type="NCBI Taxonomy" id="1094619"/>
    <lineage>
        <taxon>Eukaryota</taxon>
        <taxon>Sar</taxon>
        <taxon>Stramenopiles</taxon>
        <taxon>Oomycota</taxon>
        <taxon>Peronosporomycetes</taxon>
        <taxon>Peronosporales</taxon>
        <taxon>Peronosporaceae</taxon>
        <taxon>Phytophthora</taxon>
    </lineage>
</organism>
<feature type="compositionally biased region" description="Basic residues" evidence="1">
    <location>
        <begin position="22"/>
        <end position="32"/>
    </location>
</feature>
<dbReference type="KEGG" id="psoj:PHYSODRAFT_329400"/>
<evidence type="ECO:0000256" key="1">
    <source>
        <dbReference type="SAM" id="MobiDB-lite"/>
    </source>
</evidence>
<keyword evidence="3" id="KW-1185">Reference proteome</keyword>
<feature type="compositionally biased region" description="Pro residues" evidence="1">
    <location>
        <begin position="856"/>
        <end position="874"/>
    </location>
</feature>
<dbReference type="EMBL" id="JH159153">
    <property type="protein sequence ID" value="EGZ21456.1"/>
    <property type="molecule type" value="Genomic_DNA"/>
</dbReference>
<gene>
    <name evidence="2" type="ORF">PHYSODRAFT_329400</name>
</gene>